<keyword evidence="11" id="KW-1133">Transmembrane helix</keyword>
<keyword evidence="7 11" id="KW-0812">Transmembrane</keyword>
<evidence type="ECO:0000256" key="6">
    <source>
        <dbReference type="ARBA" id="ARBA00022519"/>
    </source>
</evidence>
<organism evidence="12 13">
    <name type="scientific">Saliniradius amylolyticus</name>
    <dbReference type="NCBI Taxonomy" id="2183582"/>
    <lineage>
        <taxon>Bacteria</taxon>
        <taxon>Pseudomonadati</taxon>
        <taxon>Pseudomonadota</taxon>
        <taxon>Gammaproteobacteria</taxon>
        <taxon>Alteromonadales</taxon>
        <taxon>Alteromonadaceae</taxon>
        <taxon>Saliniradius</taxon>
    </lineage>
</organism>
<evidence type="ECO:0000256" key="2">
    <source>
        <dbReference type="ARBA" id="ARBA00007208"/>
    </source>
</evidence>
<dbReference type="Pfam" id="PF01203">
    <property type="entry name" value="T2SSN"/>
    <property type="match status" value="1"/>
</dbReference>
<name>A0A2S2DZ39_9ALTE</name>
<dbReference type="InterPro" id="IPR022792">
    <property type="entry name" value="T2SS_protein-GspN"/>
</dbReference>
<comment type="subcellular location">
    <subcellularLocation>
        <location evidence="1">Cell inner membrane</location>
    </subcellularLocation>
</comment>
<dbReference type="GO" id="GO:0015627">
    <property type="term" value="C:type II protein secretion system complex"/>
    <property type="evidence" value="ECO:0007669"/>
    <property type="project" value="InterPro"/>
</dbReference>
<reference evidence="12 13" key="1">
    <citation type="submission" date="2018-05" db="EMBL/GenBank/DDBJ databases">
        <title>Salinimonas sp. HMF8227 Genome sequencing and assembly.</title>
        <authorList>
            <person name="Kang H."/>
            <person name="Kang J."/>
            <person name="Cha I."/>
            <person name="Kim H."/>
            <person name="Joh K."/>
        </authorList>
    </citation>
    <scope>NUCLEOTIDE SEQUENCE [LARGE SCALE GENOMIC DNA]</scope>
    <source>
        <strain evidence="12 13">HMF8227</strain>
    </source>
</reference>
<keyword evidence="9 11" id="KW-0472">Membrane</keyword>
<evidence type="ECO:0000256" key="3">
    <source>
        <dbReference type="ARBA" id="ARBA00021563"/>
    </source>
</evidence>
<evidence type="ECO:0000256" key="11">
    <source>
        <dbReference type="SAM" id="Phobius"/>
    </source>
</evidence>
<dbReference type="KEGG" id="salh:HMF8227_00111"/>
<gene>
    <name evidence="12" type="ORF">HMF8227_00111</name>
</gene>
<proteinExistence type="inferred from homology"/>
<evidence type="ECO:0000256" key="9">
    <source>
        <dbReference type="ARBA" id="ARBA00023136"/>
    </source>
</evidence>
<evidence type="ECO:0000256" key="1">
    <source>
        <dbReference type="ARBA" id="ARBA00004533"/>
    </source>
</evidence>
<dbReference type="EMBL" id="CP029347">
    <property type="protein sequence ID" value="AWL10619.1"/>
    <property type="molecule type" value="Genomic_DNA"/>
</dbReference>
<feature type="transmembrane region" description="Helical" evidence="11">
    <location>
        <begin position="26"/>
        <end position="44"/>
    </location>
</feature>
<evidence type="ECO:0000256" key="4">
    <source>
        <dbReference type="ARBA" id="ARBA00022448"/>
    </source>
</evidence>
<comment type="similarity">
    <text evidence="2">Belongs to the GSP N family.</text>
</comment>
<evidence type="ECO:0000313" key="12">
    <source>
        <dbReference type="EMBL" id="AWL10619.1"/>
    </source>
</evidence>
<evidence type="ECO:0000313" key="13">
    <source>
        <dbReference type="Proteomes" id="UP000245728"/>
    </source>
</evidence>
<sequence length="269" mass="29322">MPRPKPVASSVFADSDWGLADMWPRVRFSLVLLLTYVIFLLVQLPANQVLPRLALPKGVEFSGASGTLWQGKLGQLVLQGFPVDEVHWQLNPWPLLLGQIALELDAGDLRDADALALKGQINLSSDEIQAEDLQLYLPTAPVIARLPLPLPVKAGGRFKLAIDNLAIADRQCQRLQGQGQWLNASVAGTQGPIALGQFDAQLTCSEGTLEIQVQEPNSFGLSATAIVPANFKIRVQGRFKPDASLPQEVHDAARFFGQPDAQGYYRVKL</sequence>
<keyword evidence="8" id="KW-0653">Protein transport</keyword>
<dbReference type="GO" id="GO:0005886">
    <property type="term" value="C:plasma membrane"/>
    <property type="evidence" value="ECO:0007669"/>
    <property type="project" value="UniProtKB-SubCell"/>
</dbReference>
<keyword evidence="13" id="KW-1185">Reference proteome</keyword>
<evidence type="ECO:0000256" key="10">
    <source>
        <dbReference type="ARBA" id="ARBA00030772"/>
    </source>
</evidence>
<keyword evidence="6" id="KW-0997">Cell inner membrane</keyword>
<evidence type="ECO:0000256" key="7">
    <source>
        <dbReference type="ARBA" id="ARBA00022692"/>
    </source>
</evidence>
<dbReference type="Proteomes" id="UP000245728">
    <property type="component" value="Chromosome"/>
</dbReference>
<keyword evidence="4" id="KW-0813">Transport</keyword>
<evidence type="ECO:0000256" key="8">
    <source>
        <dbReference type="ARBA" id="ARBA00022927"/>
    </source>
</evidence>
<keyword evidence="5" id="KW-1003">Cell membrane</keyword>
<dbReference type="GO" id="GO:0015628">
    <property type="term" value="P:protein secretion by the type II secretion system"/>
    <property type="evidence" value="ECO:0007669"/>
    <property type="project" value="InterPro"/>
</dbReference>
<evidence type="ECO:0000256" key="5">
    <source>
        <dbReference type="ARBA" id="ARBA00022475"/>
    </source>
</evidence>
<accession>A0A2S2DZ39</accession>
<dbReference type="AlphaFoldDB" id="A0A2S2DZ39"/>
<protein>
    <recommendedName>
        <fullName evidence="3">Type II secretion system protein N</fullName>
    </recommendedName>
    <alternativeName>
        <fullName evidence="10">General secretion pathway protein N</fullName>
    </alternativeName>
</protein>